<feature type="domain" description="Peptidase S8/S53" evidence="7">
    <location>
        <begin position="505"/>
        <end position="674"/>
    </location>
</feature>
<keyword evidence="3 6" id="KW-0378">Hydrolase</keyword>
<dbReference type="PROSITE" id="PS51892">
    <property type="entry name" value="SUBTILASE"/>
    <property type="match status" value="1"/>
</dbReference>
<evidence type="ECO:0000259" key="7">
    <source>
        <dbReference type="Pfam" id="PF00082"/>
    </source>
</evidence>
<feature type="active site" description="Charge relay system" evidence="5 6">
    <location>
        <position position="168"/>
    </location>
</feature>
<dbReference type="PRINTS" id="PR00723">
    <property type="entry name" value="SUBTILISIN"/>
</dbReference>
<keyword evidence="2 6" id="KW-0645">Protease</keyword>
<evidence type="ECO:0000256" key="2">
    <source>
        <dbReference type="ARBA" id="ARBA00022670"/>
    </source>
</evidence>
<dbReference type="RefSeq" id="WP_146646093.1">
    <property type="nucleotide sequence ID" value="NZ_CP012333.1"/>
</dbReference>
<sequence>MLSSGRLRGRRPLAIATAGTLLLALVTMTGASRSSEPSSAAVSAPVSSPTVYAPVTGRPNGAELVRMLGARAAETLAPNSGRIGALVAIPRGARAEDYGLESVAPGIGRLRATPAKIDAFGLAHPELRIEVAPPLHPLLDRVGQWVQTTAARNERGADGKGVMVGVADTGLDVTHPDMIDENGHSRVAWMLDLSLQPLRVHADLEKKFGITDDGGNVTAGAVLSGDMIDELLADIASGKCDEKTSGKKCAPSDEIGHGTHVAGIAASRGADGRYVGMAPAADIVFVRVTRSKGDGIENDDLVRAVQFMFDRADAEKRPMVVNLSLGSDFGPHDGTFMWEQTIASYVGPDHPGHAIVAAAGNSGSIVETPIHQSVRVTDGATMRVPVQTFGADSGSVQIWVTLREGADLKIGLDGPDGTWIDPVAIGHQNGKNTNDYNAGVIYGTDLPSSPIPSGSRGGVVVWTGKWPTGKYYVTLEGTGMAELYLQGLGDAGMGSDREASFANGVREGTINLPATHPSIIGVGCTVNRPRWTSIAGADVGLNVPVLDLAGGLPTSSSPRTRELTDGEVCWFSSAGPTATGVPKPEIAAPGALVVSAMSRSALPGTPGSVFTNPSCPTTRTGKADERCLQIDVNHGIAVGTSMSSPVVAGVVALLLQKDPTLNQEQILALLQAGAHRFRGMSPFSDQSSPGEVDALGALDALDQMHDPKLYLPHASQSWLTLSSDFVPADGSTPVTAIVELRTEDGQHRGDFFDKNRLQPVLKVDGKPVDTLPEMVRRGPGVYFFAWKPPAGLGGSLATFGATFDGVPIVESKTVPIATDRWNAAYPSHASGSGCSVHVPASSGPERGALLAAISLAGVVVTRRRARSSKRA</sequence>
<dbReference type="Proteomes" id="UP000064967">
    <property type="component" value="Chromosome"/>
</dbReference>
<keyword evidence="4 6" id="KW-0720">Serine protease</keyword>
<dbReference type="GO" id="GO:0004252">
    <property type="term" value="F:serine-type endopeptidase activity"/>
    <property type="evidence" value="ECO:0007669"/>
    <property type="project" value="UniProtKB-UniRule"/>
</dbReference>
<evidence type="ECO:0000256" key="3">
    <source>
        <dbReference type="ARBA" id="ARBA00022801"/>
    </source>
</evidence>
<evidence type="ECO:0000256" key="6">
    <source>
        <dbReference type="PROSITE-ProRule" id="PRU01240"/>
    </source>
</evidence>
<name>A0A0K1PLV9_9BACT</name>
<dbReference type="Pfam" id="PF00082">
    <property type="entry name" value="Peptidase_S8"/>
    <property type="match status" value="2"/>
</dbReference>
<dbReference type="AlphaFoldDB" id="A0A0K1PLV9"/>
<dbReference type="STRING" id="1391654.AKJ09_01171"/>
<dbReference type="GO" id="GO:0006508">
    <property type="term" value="P:proteolysis"/>
    <property type="evidence" value="ECO:0007669"/>
    <property type="project" value="UniProtKB-KW"/>
</dbReference>
<dbReference type="InterPro" id="IPR022398">
    <property type="entry name" value="Peptidase_S8_His-AS"/>
</dbReference>
<gene>
    <name evidence="8" type="ORF">AKJ09_01171</name>
</gene>
<proteinExistence type="inferred from homology"/>
<dbReference type="InterPro" id="IPR015500">
    <property type="entry name" value="Peptidase_S8_subtilisin-rel"/>
</dbReference>
<feature type="active site" description="Charge relay system" evidence="5 6">
    <location>
        <position position="641"/>
    </location>
</feature>
<dbReference type="PROSITE" id="PS00138">
    <property type="entry name" value="SUBTILASE_SER"/>
    <property type="match status" value="1"/>
</dbReference>
<evidence type="ECO:0000313" key="9">
    <source>
        <dbReference type="Proteomes" id="UP000064967"/>
    </source>
</evidence>
<protein>
    <submittedName>
        <fullName evidence="8">Ser-type protease</fullName>
    </submittedName>
</protein>
<dbReference type="OrthoDB" id="9816306at2"/>
<dbReference type="InterPro" id="IPR050131">
    <property type="entry name" value="Peptidase_S8_subtilisin-like"/>
</dbReference>
<dbReference type="InterPro" id="IPR000209">
    <property type="entry name" value="Peptidase_S8/S53_dom"/>
</dbReference>
<organism evidence="8 9">
    <name type="scientific">Labilithrix luteola</name>
    <dbReference type="NCBI Taxonomy" id="1391654"/>
    <lineage>
        <taxon>Bacteria</taxon>
        <taxon>Pseudomonadati</taxon>
        <taxon>Myxococcota</taxon>
        <taxon>Polyangia</taxon>
        <taxon>Polyangiales</taxon>
        <taxon>Labilitrichaceae</taxon>
        <taxon>Labilithrix</taxon>
    </lineage>
</organism>
<dbReference type="KEGG" id="llu:AKJ09_01171"/>
<comment type="similarity">
    <text evidence="1 6">Belongs to the peptidase S8 family.</text>
</comment>
<evidence type="ECO:0000256" key="5">
    <source>
        <dbReference type="PIRSR" id="PIRSR615500-1"/>
    </source>
</evidence>
<feature type="domain" description="Peptidase S8/S53" evidence="7">
    <location>
        <begin position="159"/>
        <end position="369"/>
    </location>
</feature>
<accession>A0A0K1PLV9</accession>
<dbReference type="SUPFAM" id="SSF52743">
    <property type="entry name" value="Subtilisin-like"/>
    <property type="match status" value="1"/>
</dbReference>
<dbReference type="PROSITE" id="PS00137">
    <property type="entry name" value="SUBTILASE_HIS"/>
    <property type="match status" value="1"/>
</dbReference>
<dbReference type="Gene3D" id="3.40.50.200">
    <property type="entry name" value="Peptidase S8/S53 domain"/>
    <property type="match status" value="2"/>
</dbReference>
<dbReference type="PANTHER" id="PTHR43806">
    <property type="entry name" value="PEPTIDASE S8"/>
    <property type="match status" value="1"/>
</dbReference>
<feature type="active site" description="Charge relay system" evidence="5 6">
    <location>
        <position position="257"/>
    </location>
</feature>
<dbReference type="InterPro" id="IPR023828">
    <property type="entry name" value="Peptidase_S8_Ser-AS"/>
</dbReference>
<evidence type="ECO:0000256" key="1">
    <source>
        <dbReference type="ARBA" id="ARBA00011073"/>
    </source>
</evidence>
<reference evidence="8 9" key="1">
    <citation type="submission" date="2015-08" db="EMBL/GenBank/DDBJ databases">
        <authorList>
            <person name="Babu N.S."/>
            <person name="Beckwith C.J."/>
            <person name="Beseler K.G."/>
            <person name="Brison A."/>
            <person name="Carone J.V."/>
            <person name="Caskin T.P."/>
            <person name="Diamond M."/>
            <person name="Durham M.E."/>
            <person name="Foxe J.M."/>
            <person name="Go M."/>
            <person name="Henderson B.A."/>
            <person name="Jones I.B."/>
            <person name="McGettigan J.A."/>
            <person name="Micheletti S.J."/>
            <person name="Nasrallah M.E."/>
            <person name="Ortiz D."/>
            <person name="Piller C.R."/>
            <person name="Privatt S.R."/>
            <person name="Schneider S.L."/>
            <person name="Sharp S."/>
            <person name="Smith T.C."/>
            <person name="Stanton J.D."/>
            <person name="Ullery H.E."/>
            <person name="Wilson R.J."/>
            <person name="Serrano M.G."/>
            <person name="Buck G."/>
            <person name="Lee V."/>
            <person name="Wang Y."/>
            <person name="Carvalho R."/>
            <person name="Voegtly L."/>
            <person name="Shi R."/>
            <person name="Duckworth R."/>
            <person name="Johnson A."/>
            <person name="Loviza R."/>
            <person name="Walstead R."/>
            <person name="Shah Z."/>
            <person name="Kiflezghi M."/>
            <person name="Wade K."/>
            <person name="Ball S.L."/>
            <person name="Bradley K.W."/>
            <person name="Asai D.J."/>
            <person name="Bowman C.A."/>
            <person name="Russell D.A."/>
            <person name="Pope W.H."/>
            <person name="Jacobs-Sera D."/>
            <person name="Hendrix R.W."/>
            <person name="Hatfull G.F."/>
        </authorList>
    </citation>
    <scope>NUCLEOTIDE SEQUENCE [LARGE SCALE GENOMIC DNA]</scope>
    <source>
        <strain evidence="8 9">DSM 27648</strain>
    </source>
</reference>
<keyword evidence="9" id="KW-1185">Reference proteome</keyword>
<evidence type="ECO:0000313" key="8">
    <source>
        <dbReference type="EMBL" id="AKU94507.1"/>
    </source>
</evidence>
<evidence type="ECO:0000256" key="4">
    <source>
        <dbReference type="ARBA" id="ARBA00022825"/>
    </source>
</evidence>
<dbReference type="EMBL" id="CP012333">
    <property type="protein sequence ID" value="AKU94507.1"/>
    <property type="molecule type" value="Genomic_DNA"/>
</dbReference>
<dbReference type="InterPro" id="IPR036852">
    <property type="entry name" value="Peptidase_S8/S53_dom_sf"/>
</dbReference>
<dbReference type="PANTHER" id="PTHR43806:SF11">
    <property type="entry name" value="CEREVISIN-RELATED"/>
    <property type="match status" value="1"/>
</dbReference>